<organism evidence="2 3">
    <name type="scientific">Collimonas fungivorans (strain Ter331)</name>
    <dbReference type="NCBI Taxonomy" id="1005048"/>
    <lineage>
        <taxon>Bacteria</taxon>
        <taxon>Pseudomonadati</taxon>
        <taxon>Pseudomonadota</taxon>
        <taxon>Betaproteobacteria</taxon>
        <taxon>Burkholderiales</taxon>
        <taxon>Oxalobacteraceae</taxon>
        <taxon>Collimonas</taxon>
    </lineage>
</organism>
<dbReference type="RefSeq" id="WP_014007561.1">
    <property type="nucleotide sequence ID" value="NC_015856.1"/>
</dbReference>
<dbReference type="Proteomes" id="UP000008392">
    <property type="component" value="Chromosome"/>
</dbReference>
<dbReference type="InterPro" id="IPR052909">
    <property type="entry name" value="Transposase_6_like"/>
</dbReference>
<reference evidence="2 3" key="2">
    <citation type="journal article" date="2006" name="J. Microbiol. Methods">
        <title>Genomic flank-sequencing of plasposon insertion sites for rapid identification of functional genes.</title>
        <authorList>
            <person name="Leveau J.H."/>
            <person name="Gerards S."/>
            <person name="Fritsche K."/>
            <person name="Zondag G."/>
            <person name="van Veen J.A."/>
        </authorList>
    </citation>
    <scope>NUCLEOTIDE SEQUENCE [LARGE SCALE GENOMIC DNA]</scope>
    <source>
        <strain evidence="2 3">Ter331</strain>
    </source>
</reference>
<evidence type="ECO:0000313" key="2">
    <source>
        <dbReference type="EMBL" id="AEK63409.1"/>
    </source>
</evidence>
<accession>G0ADE7</accession>
<dbReference type="PANTHER" id="PTHR46637">
    <property type="entry name" value="TIS1421-TRANSPOSASE PROTEIN A"/>
    <property type="match status" value="1"/>
</dbReference>
<reference evidence="3" key="6">
    <citation type="submission" date="2011-05" db="EMBL/GenBank/DDBJ databases">
        <title>Complete sequence of Collimonas fungivorans Ter331.</title>
        <authorList>
            <person name="Leveau J.H."/>
        </authorList>
    </citation>
    <scope>NUCLEOTIDE SEQUENCE [LARGE SCALE GENOMIC DNA]</scope>
    <source>
        <strain evidence="3">Ter331</strain>
    </source>
</reference>
<keyword evidence="3" id="KW-1185">Reference proteome</keyword>
<feature type="domain" description="Insertion element IS402-like" evidence="1">
    <location>
        <begin position="12"/>
        <end position="84"/>
    </location>
</feature>
<dbReference type="Pfam" id="PF13340">
    <property type="entry name" value="DUF4096"/>
    <property type="match status" value="1"/>
</dbReference>
<dbReference type="HOGENOM" id="CLU_055261_2_1_4"/>
<dbReference type="InterPro" id="IPR025161">
    <property type="entry name" value="IS402-like_dom"/>
</dbReference>
<protein>
    <submittedName>
        <fullName evidence="2">Transposase</fullName>
    </submittedName>
</protein>
<reference evidence="2 3" key="3">
    <citation type="journal article" date="2008" name="FEMS Microbiol. Ecol.">
        <title>Identification and characterization of genes underlying chitinolysis in Collimonas fungivorans Ter331.</title>
        <authorList>
            <person name="Fritsche K."/>
            <person name="de Boer W."/>
            <person name="Gerards S."/>
            <person name="van den Berg M."/>
            <person name="van Veen J.A."/>
            <person name="Leveau J.H."/>
        </authorList>
    </citation>
    <scope>NUCLEOTIDE SEQUENCE [LARGE SCALE GENOMIC DNA]</scope>
    <source>
        <strain evidence="2 3">Ter331</strain>
    </source>
</reference>
<dbReference type="AlphaFoldDB" id="G0ADE7"/>
<dbReference type="eggNOG" id="COG3293">
    <property type="taxonomic scope" value="Bacteria"/>
</dbReference>
<reference evidence="2 3" key="5">
    <citation type="journal article" date="2011" name="ISME J.">
        <title>Dual transcriptional profiling of a bacterial/fungal confrontation: Collimonas fungivorans versus Aspergillus niger.</title>
        <authorList>
            <person name="Mela F."/>
            <person name="Fritsche K."/>
            <person name="de Boer W."/>
            <person name="van Veen J.A."/>
            <person name="de Graaff L.H."/>
            <person name="van den Berg M."/>
            <person name="Leveau J.H."/>
        </authorList>
    </citation>
    <scope>NUCLEOTIDE SEQUENCE [LARGE SCALE GENOMIC DNA]</scope>
    <source>
        <strain evidence="2 3">Ter331</strain>
    </source>
</reference>
<dbReference type="PANTHER" id="PTHR46637:SF1">
    <property type="entry name" value="BLL5188 PROTEIN"/>
    <property type="match status" value="1"/>
</dbReference>
<reference evidence="2 3" key="4">
    <citation type="journal article" date="2010" name="Environ. Microbiol.">
        <title>The bacterial genus Collimonas: mycophagy, weathering and other adaptive solutions to life in oligotrophic soil environments.</title>
        <authorList>
            <person name="Leveau J.H."/>
            <person name="Uroz S."/>
            <person name="de Boer W."/>
        </authorList>
    </citation>
    <scope>NUCLEOTIDE SEQUENCE [LARGE SCALE GENOMIC DNA]</scope>
    <source>
        <strain evidence="2 3">Ter331</strain>
    </source>
</reference>
<dbReference type="STRING" id="1005048.CFU_3585"/>
<name>G0ADE7_COLFT</name>
<sequence length="154" mass="17385">MMNDTPEYEMKLSDAQWQMLEPLLIGRAGDPGVSAKDNRRFIEALLWVVLNHAPWSKLPPEFGRSSTAYMRFRRWNECDFWRQLAGSKVGDAGLQAMLDTIVSYGDLYTSRLEQRLSRKAKKASYRAMTGTAAVPARAPTVDESTSHWVGLLSS</sequence>
<dbReference type="KEGG" id="cfu:CFU_3585"/>
<reference evidence="2 3" key="1">
    <citation type="journal article" date="2004" name="Environ. Microbiol.">
        <title>Phylogeny-function analysis of (meta)genomic libraries: screening for expression of ribosomal RNA genes by large-insert library fluorescent in situ hybridization (LIL-FISH).</title>
        <authorList>
            <person name="Leveau J.H."/>
            <person name="Gerards S."/>
            <person name="de Boer W."/>
            <person name="van Veen J.A."/>
        </authorList>
    </citation>
    <scope>NUCLEOTIDE SEQUENCE [LARGE SCALE GENOMIC DNA]</scope>
    <source>
        <strain evidence="2 3">Ter331</strain>
    </source>
</reference>
<proteinExistence type="predicted"/>
<evidence type="ECO:0000259" key="1">
    <source>
        <dbReference type="Pfam" id="PF13340"/>
    </source>
</evidence>
<evidence type="ECO:0000313" key="3">
    <source>
        <dbReference type="Proteomes" id="UP000008392"/>
    </source>
</evidence>
<gene>
    <name evidence="2" type="ordered locus">CFU_3585</name>
</gene>
<dbReference type="EMBL" id="CP002745">
    <property type="protein sequence ID" value="AEK63409.1"/>
    <property type="molecule type" value="Genomic_DNA"/>
</dbReference>